<sequence length="301" mass="31658">MKKAILLGGVSSFFFAFTFVLNRSMELAGGSPLWSASLRYLLLTPILFLLLLPRGGWRPVLRSVREAPGQWLLWSTVGFGLFYLPLTLASSFGESWFVAACWELTIPAGILLTPLFGRRIPVRTLLCALLVVAGVFLLQVRPGGPGEGLSICVALVVAAAFSYPLGNRKMMQHCGGGLTALQRVFGMSLCSLPFWLAISAVAWGTAGAPGGGQVLQSLLVAVFSGIIATVLFFKATDQVREQPAMLAAVEATQAGEVLFTLLGGILLLGDAPPSPLGWLGIALVAVGIAASSLAAAAETKR</sequence>
<feature type="transmembrane region" description="Helical" evidence="1">
    <location>
        <begin position="71"/>
        <end position="90"/>
    </location>
</feature>
<keyword evidence="3" id="KW-1185">Reference proteome</keyword>
<protein>
    <submittedName>
        <fullName evidence="2">Multidrug resistance efflux transporter family protein</fullName>
    </submittedName>
</protein>
<keyword evidence="1" id="KW-0472">Membrane</keyword>
<name>A0A923I533_9FIRM</name>
<comment type="caution">
    <text evidence="2">The sequence shown here is derived from an EMBL/GenBank/DDBJ whole genome shotgun (WGS) entry which is preliminary data.</text>
</comment>
<feature type="transmembrane region" description="Helical" evidence="1">
    <location>
        <begin position="32"/>
        <end position="51"/>
    </location>
</feature>
<feature type="transmembrane region" description="Helical" evidence="1">
    <location>
        <begin position="214"/>
        <end position="233"/>
    </location>
</feature>
<reference evidence="2" key="1">
    <citation type="submission" date="2020-08" db="EMBL/GenBank/DDBJ databases">
        <title>Genome public.</title>
        <authorList>
            <person name="Liu C."/>
            <person name="Sun Q."/>
        </authorList>
    </citation>
    <scope>NUCLEOTIDE SEQUENCE</scope>
    <source>
        <strain evidence="2">BX8</strain>
    </source>
</reference>
<dbReference type="RefSeq" id="WP_186886835.1">
    <property type="nucleotide sequence ID" value="NZ_JACONZ010000001.1"/>
</dbReference>
<feature type="transmembrane region" description="Helical" evidence="1">
    <location>
        <begin position="275"/>
        <end position="297"/>
    </location>
</feature>
<dbReference type="Proteomes" id="UP000659630">
    <property type="component" value="Unassembled WGS sequence"/>
</dbReference>
<dbReference type="AlphaFoldDB" id="A0A923I533"/>
<evidence type="ECO:0000313" key="2">
    <source>
        <dbReference type="EMBL" id="MBC5580486.1"/>
    </source>
</evidence>
<evidence type="ECO:0000313" key="3">
    <source>
        <dbReference type="Proteomes" id="UP000659630"/>
    </source>
</evidence>
<proteinExistence type="predicted"/>
<keyword evidence="1" id="KW-0812">Transmembrane</keyword>
<gene>
    <name evidence="2" type="ORF">H8S23_03105</name>
</gene>
<evidence type="ECO:0000256" key="1">
    <source>
        <dbReference type="SAM" id="Phobius"/>
    </source>
</evidence>
<feature type="transmembrane region" description="Helical" evidence="1">
    <location>
        <begin position="245"/>
        <end position="269"/>
    </location>
</feature>
<dbReference type="Pfam" id="PF13536">
    <property type="entry name" value="EmrE"/>
    <property type="match status" value="1"/>
</dbReference>
<feature type="transmembrane region" description="Helical" evidence="1">
    <location>
        <begin position="148"/>
        <end position="166"/>
    </location>
</feature>
<feature type="transmembrane region" description="Helical" evidence="1">
    <location>
        <begin position="124"/>
        <end position="142"/>
    </location>
</feature>
<dbReference type="EMBL" id="JACONZ010000001">
    <property type="protein sequence ID" value="MBC5580486.1"/>
    <property type="molecule type" value="Genomic_DNA"/>
</dbReference>
<feature type="transmembrane region" description="Helical" evidence="1">
    <location>
        <begin position="96"/>
        <end position="117"/>
    </location>
</feature>
<keyword evidence="1" id="KW-1133">Transmembrane helix</keyword>
<feature type="transmembrane region" description="Helical" evidence="1">
    <location>
        <begin position="187"/>
        <end position="208"/>
    </location>
</feature>
<dbReference type="InterPro" id="IPR032713">
    <property type="entry name" value="EmrE"/>
</dbReference>
<organism evidence="2 3">
    <name type="scientific">Anaerofilum hominis</name>
    <dbReference type="NCBI Taxonomy" id="2763016"/>
    <lineage>
        <taxon>Bacteria</taxon>
        <taxon>Bacillati</taxon>
        <taxon>Bacillota</taxon>
        <taxon>Clostridia</taxon>
        <taxon>Eubacteriales</taxon>
        <taxon>Oscillospiraceae</taxon>
        <taxon>Anaerofilum</taxon>
    </lineage>
</organism>
<accession>A0A923I533</accession>